<evidence type="ECO:0000256" key="1">
    <source>
        <dbReference type="SAM" id="Phobius"/>
    </source>
</evidence>
<gene>
    <name evidence="2" type="ORF">H8S40_06515</name>
</gene>
<feature type="transmembrane region" description="Helical" evidence="1">
    <location>
        <begin position="53"/>
        <end position="70"/>
    </location>
</feature>
<comment type="caution">
    <text evidence="2">The sequence shown here is derived from an EMBL/GenBank/DDBJ whole genome shotgun (WGS) entry which is preliminary data.</text>
</comment>
<evidence type="ECO:0000313" key="2">
    <source>
        <dbReference type="EMBL" id="MBC5683223.1"/>
    </source>
</evidence>
<dbReference type="RefSeq" id="WP_118723710.1">
    <property type="nucleotide sequence ID" value="NZ_JACOPE010000001.1"/>
</dbReference>
<name>A0ABR7G830_9FIRM</name>
<keyword evidence="1" id="KW-0812">Transmembrane</keyword>
<dbReference type="EMBL" id="JACOPE010000001">
    <property type="protein sequence ID" value="MBC5683223.1"/>
    <property type="molecule type" value="Genomic_DNA"/>
</dbReference>
<evidence type="ECO:0000313" key="3">
    <source>
        <dbReference type="Proteomes" id="UP000631576"/>
    </source>
</evidence>
<keyword evidence="1" id="KW-1133">Transmembrane helix</keyword>
<proteinExistence type="predicted"/>
<sequence>MLSETEERRKQLLHQVRGVKQYQGWDIPAIHPRYRNSYQSLYAKEERTEKSTFQLRCVIAIICFAGFVWMKQEDVKIINVTSTQIVNQIGKTFLYSSFIGQ</sequence>
<accession>A0ABR7G830</accession>
<organism evidence="2 3">
    <name type="scientific">Ruminococcus hominis</name>
    <dbReference type="NCBI Taxonomy" id="2763065"/>
    <lineage>
        <taxon>Bacteria</taxon>
        <taxon>Bacillati</taxon>
        <taxon>Bacillota</taxon>
        <taxon>Clostridia</taxon>
        <taxon>Eubacteriales</taxon>
        <taxon>Oscillospiraceae</taxon>
        <taxon>Ruminococcus</taxon>
    </lineage>
</organism>
<keyword evidence="3" id="KW-1185">Reference proteome</keyword>
<dbReference type="Proteomes" id="UP000631576">
    <property type="component" value="Unassembled WGS sequence"/>
</dbReference>
<keyword evidence="1" id="KW-0472">Membrane</keyword>
<reference evidence="2 3" key="1">
    <citation type="submission" date="2020-08" db="EMBL/GenBank/DDBJ databases">
        <title>Genome public.</title>
        <authorList>
            <person name="Liu C."/>
            <person name="Sun Q."/>
        </authorList>
    </citation>
    <scope>NUCLEOTIDE SEQUENCE [LARGE SCALE GENOMIC DNA]</scope>
    <source>
        <strain evidence="2 3">NSJ-13</strain>
    </source>
</reference>
<protein>
    <submittedName>
        <fullName evidence="2">Uncharacterized protein</fullName>
    </submittedName>
</protein>